<evidence type="ECO:0000256" key="1">
    <source>
        <dbReference type="SAM" id="Phobius"/>
    </source>
</evidence>
<dbReference type="EMBL" id="JBEPMM010000002">
    <property type="protein sequence ID" value="MET3691942.1"/>
    <property type="molecule type" value="Genomic_DNA"/>
</dbReference>
<reference evidence="2 3" key="1">
    <citation type="submission" date="2024-06" db="EMBL/GenBank/DDBJ databases">
        <title>Genomic Encyclopedia of Type Strains, Phase IV (KMG-IV): sequencing the most valuable type-strain genomes for metagenomic binning, comparative biology and taxonomic classification.</title>
        <authorList>
            <person name="Goeker M."/>
        </authorList>
    </citation>
    <scope>NUCLEOTIDE SEQUENCE [LARGE SCALE GENOMIC DNA]</scope>
    <source>
        <strain evidence="2 3">DSM 21331</strain>
    </source>
</reference>
<keyword evidence="3" id="KW-1185">Reference proteome</keyword>
<dbReference type="Proteomes" id="UP001549145">
    <property type="component" value="Unassembled WGS sequence"/>
</dbReference>
<keyword evidence="1" id="KW-1133">Transmembrane helix</keyword>
<protein>
    <submittedName>
        <fullName evidence="2">Uncharacterized protein</fullName>
    </submittedName>
</protein>
<organism evidence="2 3">
    <name type="scientific">Methylobacterium goesingense</name>
    <dbReference type="NCBI Taxonomy" id="243690"/>
    <lineage>
        <taxon>Bacteria</taxon>
        <taxon>Pseudomonadati</taxon>
        <taxon>Pseudomonadota</taxon>
        <taxon>Alphaproteobacteria</taxon>
        <taxon>Hyphomicrobiales</taxon>
        <taxon>Methylobacteriaceae</taxon>
        <taxon>Methylobacterium</taxon>
    </lineage>
</organism>
<keyword evidence="1" id="KW-0472">Membrane</keyword>
<accession>A0ABV2L3J9</accession>
<name>A0ABV2L3J9_9HYPH</name>
<gene>
    <name evidence="2" type="ORF">ABID43_001467</name>
</gene>
<dbReference type="RefSeq" id="WP_238275600.1">
    <property type="nucleotide sequence ID" value="NZ_BPQL01000008.1"/>
</dbReference>
<evidence type="ECO:0000313" key="3">
    <source>
        <dbReference type="Proteomes" id="UP001549145"/>
    </source>
</evidence>
<feature type="transmembrane region" description="Helical" evidence="1">
    <location>
        <begin position="35"/>
        <end position="56"/>
    </location>
</feature>
<evidence type="ECO:0000313" key="2">
    <source>
        <dbReference type="EMBL" id="MET3691942.1"/>
    </source>
</evidence>
<keyword evidence="1" id="KW-0812">Transmembrane</keyword>
<sequence length="91" mass="9422">MSPFRLAVADFGLPPMQLSGGSHGPSGAPHLNASYLMRGLYLVTALALPALGIHLAGRPARTPDAEAMQVAAVHFAPPLRTAAISPSPSRR</sequence>
<comment type="caution">
    <text evidence="2">The sequence shown here is derived from an EMBL/GenBank/DDBJ whole genome shotgun (WGS) entry which is preliminary data.</text>
</comment>
<proteinExistence type="predicted"/>